<dbReference type="AlphaFoldDB" id="A0A7D5THU8"/>
<protein>
    <submittedName>
        <fullName evidence="1">Uncharacterized protein</fullName>
    </submittedName>
</protein>
<dbReference type="OrthoDB" id="286382at2157"/>
<evidence type="ECO:0000313" key="1">
    <source>
        <dbReference type="EMBL" id="QLH83216.1"/>
    </source>
</evidence>
<dbReference type="KEGG" id="hpel:HZS54_16965"/>
<keyword evidence="2" id="KW-1185">Reference proteome</keyword>
<name>A0A7D5THU8_9EURY</name>
<evidence type="ECO:0000313" key="2">
    <source>
        <dbReference type="Proteomes" id="UP000509346"/>
    </source>
</evidence>
<organism evidence="1 2">
    <name type="scientific">Halosimplex pelagicum</name>
    <dbReference type="NCBI Taxonomy" id="869886"/>
    <lineage>
        <taxon>Archaea</taxon>
        <taxon>Methanobacteriati</taxon>
        <taxon>Methanobacteriota</taxon>
        <taxon>Stenosarchaea group</taxon>
        <taxon>Halobacteria</taxon>
        <taxon>Halobacteriales</taxon>
        <taxon>Haloarculaceae</taxon>
        <taxon>Halosimplex</taxon>
    </lineage>
</organism>
<sequence length="259" mass="29742">MTTTNPREEPDPYRPALVTLSEGVHERVDELRDGLDSERRVLEWLQEITIRTLGRLDLRVYDDITRQFRGQQGVLLASFLCPDARRGNMVKLDHDAAERVREHFVASYVVPAHRDAFRRLRSDAIEYAEGADDGDAHDPKRQRFIAMRPELNELEEWQERALDSLLEGFDERGDLLDWGHDLLLATHGELDQDWITRVYREDSAVDVLTGESVADQRARLLFAAYHVLPRYRAGVRVLCGRAKETPSVGQGADTEPPDW</sequence>
<dbReference type="GeneID" id="56084316"/>
<accession>A0A7D5THU8</accession>
<proteinExistence type="predicted"/>
<dbReference type="EMBL" id="CP058909">
    <property type="protein sequence ID" value="QLH83216.1"/>
    <property type="molecule type" value="Genomic_DNA"/>
</dbReference>
<reference evidence="1 2" key="1">
    <citation type="submission" date="2020-07" db="EMBL/GenBank/DDBJ databases">
        <title>Halosimplex litoreum sp. nov. and Halosimplex rubrum sp. nov., isolated from different salt environments.</title>
        <authorList>
            <person name="Cui H."/>
        </authorList>
    </citation>
    <scope>NUCLEOTIDE SEQUENCE [LARGE SCALE GENOMIC DNA]</scope>
    <source>
        <strain evidence="1 2">R2</strain>
    </source>
</reference>
<dbReference type="Proteomes" id="UP000509346">
    <property type="component" value="Chromosome"/>
</dbReference>
<dbReference type="RefSeq" id="WP_179918266.1">
    <property type="nucleotide sequence ID" value="NZ_CP058909.1"/>
</dbReference>
<gene>
    <name evidence="1" type="ORF">HZS54_16965</name>
</gene>